<comment type="caution">
    <text evidence="6">The sequence shown here is derived from an EMBL/GenBank/DDBJ whole genome shotgun (WGS) entry which is preliminary data.</text>
</comment>
<gene>
    <name evidence="6" type="primary">stgR_2</name>
    <name evidence="6" type="ORF">GCM10009575_080890</name>
</gene>
<evidence type="ECO:0000256" key="3">
    <source>
        <dbReference type="ARBA" id="ARBA00023125"/>
    </source>
</evidence>
<reference evidence="6 7" key="1">
    <citation type="journal article" date="2019" name="Int. J. Syst. Evol. Microbiol.">
        <title>The Global Catalogue of Microorganisms (GCM) 10K type strain sequencing project: providing services to taxonomists for standard genome sequencing and annotation.</title>
        <authorList>
            <consortium name="The Broad Institute Genomics Platform"/>
            <consortium name="The Broad Institute Genome Sequencing Center for Infectious Disease"/>
            <person name="Wu L."/>
            <person name="Ma J."/>
        </authorList>
    </citation>
    <scope>NUCLEOTIDE SEQUENCE [LARGE SCALE GENOMIC DNA]</scope>
    <source>
        <strain evidence="6 7">JCM 11444</strain>
    </source>
</reference>
<keyword evidence="4" id="KW-0804">Transcription</keyword>
<name>A0ABN1RA65_9ACTN</name>
<keyword evidence="3" id="KW-0238">DNA-binding</keyword>
<dbReference type="PANTHER" id="PTHR30346:SF0">
    <property type="entry name" value="HCA OPERON TRANSCRIPTIONAL ACTIVATOR HCAR"/>
    <property type="match status" value="1"/>
</dbReference>
<dbReference type="SUPFAM" id="SSF46785">
    <property type="entry name" value="Winged helix' DNA-binding domain"/>
    <property type="match status" value="1"/>
</dbReference>
<dbReference type="Gene3D" id="3.40.190.10">
    <property type="entry name" value="Periplasmic binding protein-like II"/>
    <property type="match status" value="2"/>
</dbReference>
<evidence type="ECO:0000313" key="7">
    <source>
        <dbReference type="Proteomes" id="UP001500418"/>
    </source>
</evidence>
<keyword evidence="7" id="KW-1185">Reference proteome</keyword>
<dbReference type="SUPFAM" id="SSF53850">
    <property type="entry name" value="Periplasmic binding protein-like II"/>
    <property type="match status" value="1"/>
</dbReference>
<keyword evidence="2" id="KW-0805">Transcription regulation</keyword>
<evidence type="ECO:0000259" key="5">
    <source>
        <dbReference type="PROSITE" id="PS50931"/>
    </source>
</evidence>
<dbReference type="Gene3D" id="1.10.10.10">
    <property type="entry name" value="Winged helix-like DNA-binding domain superfamily/Winged helix DNA-binding domain"/>
    <property type="match status" value="1"/>
</dbReference>
<organism evidence="6 7">
    <name type="scientific">Streptomyces rhizosphaericus</name>
    <dbReference type="NCBI Taxonomy" id="114699"/>
    <lineage>
        <taxon>Bacteria</taxon>
        <taxon>Bacillati</taxon>
        <taxon>Actinomycetota</taxon>
        <taxon>Actinomycetes</taxon>
        <taxon>Kitasatosporales</taxon>
        <taxon>Streptomycetaceae</taxon>
        <taxon>Streptomyces</taxon>
        <taxon>Streptomyces violaceusniger group</taxon>
    </lineage>
</organism>
<dbReference type="Pfam" id="PF03466">
    <property type="entry name" value="LysR_substrate"/>
    <property type="match status" value="1"/>
</dbReference>
<protein>
    <submittedName>
        <fullName evidence="6">LysR family transcriptional regulator StgR</fullName>
    </submittedName>
</protein>
<dbReference type="InterPro" id="IPR036390">
    <property type="entry name" value="WH_DNA-bd_sf"/>
</dbReference>
<evidence type="ECO:0000313" key="6">
    <source>
        <dbReference type="EMBL" id="GAA0953983.1"/>
    </source>
</evidence>
<dbReference type="PROSITE" id="PS50931">
    <property type="entry name" value="HTH_LYSR"/>
    <property type="match status" value="1"/>
</dbReference>
<dbReference type="PANTHER" id="PTHR30346">
    <property type="entry name" value="TRANSCRIPTIONAL DUAL REGULATOR HCAR-RELATED"/>
    <property type="match status" value="1"/>
</dbReference>
<evidence type="ECO:0000256" key="2">
    <source>
        <dbReference type="ARBA" id="ARBA00023015"/>
    </source>
</evidence>
<evidence type="ECO:0000256" key="4">
    <source>
        <dbReference type="ARBA" id="ARBA00023163"/>
    </source>
</evidence>
<dbReference type="Proteomes" id="UP001500418">
    <property type="component" value="Unassembled WGS sequence"/>
</dbReference>
<dbReference type="InterPro" id="IPR036388">
    <property type="entry name" value="WH-like_DNA-bd_sf"/>
</dbReference>
<feature type="domain" description="HTH lysR-type" evidence="5">
    <location>
        <begin position="41"/>
        <end position="98"/>
    </location>
</feature>
<evidence type="ECO:0000256" key="1">
    <source>
        <dbReference type="ARBA" id="ARBA00009437"/>
    </source>
</evidence>
<dbReference type="InterPro" id="IPR000847">
    <property type="entry name" value="LysR_HTH_N"/>
</dbReference>
<comment type="similarity">
    <text evidence="1">Belongs to the LysR transcriptional regulatory family.</text>
</comment>
<dbReference type="EMBL" id="BAAAID010000082">
    <property type="protein sequence ID" value="GAA0953983.1"/>
    <property type="molecule type" value="Genomic_DNA"/>
</dbReference>
<dbReference type="Pfam" id="PF00126">
    <property type="entry name" value="HTH_1"/>
    <property type="match status" value="1"/>
</dbReference>
<dbReference type="PRINTS" id="PR00039">
    <property type="entry name" value="HTHLYSR"/>
</dbReference>
<proteinExistence type="inferred from homology"/>
<sequence length="350" mass="38760">MPLDRGARVRPWLHSKPDAESASNTLERPVTVIYCYRMVDLDLRLVRYAVVLADELHFTRAADRLMIAQQTLSAQISSLENRLGVTLFVRDRRHVELTPQGELFVRRGRELLAESHDLLAEVRESAPPLRLDVITEGLTSGIVARELLPRLTGVTLQVVQGQGFAATVTAVSEGRVDLAFGRVHGMGKPLPANLRSQLVRWEPVGIVLPADHPLAERAQVPMGELAGHRLVLHTAEEATEWQNWNEELAAEFGLTFGWRLHGHGRGAANAAVLTYQAPSFGPLEAPVPEGVVVRPVVEPVPLYRLSVFWRSGRTSVALRRAVTVIQEIAGGHGWLNPPQTDWWLPAVDRP</sequence>
<accession>A0ABN1RA65</accession>
<dbReference type="InterPro" id="IPR005119">
    <property type="entry name" value="LysR_subst-bd"/>
</dbReference>